<dbReference type="RefSeq" id="WP_341429015.1">
    <property type="nucleotide sequence ID" value="NZ_JBBUTG010000031.1"/>
</dbReference>
<name>A0ABU9BX77_9BURK</name>
<evidence type="ECO:0000256" key="1">
    <source>
        <dbReference type="SAM" id="Phobius"/>
    </source>
</evidence>
<sequence length="177" mass="18946">MMLIQILSHTPTWVFGLFAALLLLGLSQLATRRVKLLRASLLPLGMLGLSLYGVCSGLAAAHPWVLLVWLKALAVSAVFVMRRPAPEGTQYDAASRNFVLPGSAVPLSMMMAIFFTKYAVGVMLAMQPGLAQQAVFAGSLSLLYGALSGVFLGRAARLWQLAWPTFGSTAPLQPATR</sequence>
<feature type="transmembrane region" description="Helical" evidence="1">
    <location>
        <begin position="12"/>
        <end position="29"/>
    </location>
</feature>
<keyword evidence="3" id="KW-1185">Reference proteome</keyword>
<dbReference type="InterPro" id="IPR046730">
    <property type="entry name" value="DUF6622"/>
</dbReference>
<reference evidence="2 3" key="1">
    <citation type="submission" date="2024-04" db="EMBL/GenBank/DDBJ databases">
        <title>Novel species of the genus Ideonella isolated from streams.</title>
        <authorList>
            <person name="Lu H."/>
        </authorList>
    </citation>
    <scope>NUCLEOTIDE SEQUENCE [LARGE SCALE GENOMIC DNA]</scope>
    <source>
        <strain evidence="2 3">DXS29W</strain>
    </source>
</reference>
<keyword evidence="1" id="KW-1133">Transmembrane helix</keyword>
<feature type="transmembrane region" description="Helical" evidence="1">
    <location>
        <begin position="41"/>
        <end position="60"/>
    </location>
</feature>
<comment type="caution">
    <text evidence="2">The sequence shown here is derived from an EMBL/GenBank/DDBJ whole genome shotgun (WGS) entry which is preliminary data.</text>
</comment>
<feature type="transmembrane region" description="Helical" evidence="1">
    <location>
        <begin position="135"/>
        <end position="153"/>
    </location>
</feature>
<keyword evidence="1" id="KW-0472">Membrane</keyword>
<accession>A0ABU9BX77</accession>
<dbReference type="Pfam" id="PF20327">
    <property type="entry name" value="DUF6622"/>
    <property type="match status" value="1"/>
</dbReference>
<keyword evidence="1" id="KW-0812">Transmembrane</keyword>
<evidence type="ECO:0000313" key="2">
    <source>
        <dbReference type="EMBL" id="MEK8034586.1"/>
    </source>
</evidence>
<dbReference type="Proteomes" id="UP001371218">
    <property type="component" value="Unassembled WGS sequence"/>
</dbReference>
<feature type="transmembrane region" description="Helical" evidence="1">
    <location>
        <begin position="97"/>
        <end position="115"/>
    </location>
</feature>
<feature type="transmembrane region" description="Helical" evidence="1">
    <location>
        <begin position="66"/>
        <end position="85"/>
    </location>
</feature>
<evidence type="ECO:0000313" key="3">
    <source>
        <dbReference type="Proteomes" id="UP001371218"/>
    </source>
</evidence>
<proteinExistence type="predicted"/>
<protein>
    <submittedName>
        <fullName evidence="2">DUF6622 family protein</fullName>
    </submittedName>
</protein>
<dbReference type="EMBL" id="JBBUTG010000031">
    <property type="protein sequence ID" value="MEK8034586.1"/>
    <property type="molecule type" value="Genomic_DNA"/>
</dbReference>
<gene>
    <name evidence="2" type="ORF">AACH06_27540</name>
</gene>
<organism evidence="2 3">
    <name type="scientific">Ideonella lacteola</name>
    <dbReference type="NCBI Taxonomy" id="2984193"/>
    <lineage>
        <taxon>Bacteria</taxon>
        <taxon>Pseudomonadati</taxon>
        <taxon>Pseudomonadota</taxon>
        <taxon>Betaproteobacteria</taxon>
        <taxon>Burkholderiales</taxon>
        <taxon>Sphaerotilaceae</taxon>
        <taxon>Ideonella</taxon>
    </lineage>
</organism>